<protein>
    <submittedName>
        <fullName evidence="1">YjfK family protein</fullName>
    </submittedName>
</protein>
<name>A0ABX8NAC4_9PSED</name>
<dbReference type="InterPro" id="IPR019621">
    <property type="entry name" value="DUF2491"/>
</dbReference>
<dbReference type="RefSeq" id="WP_217842635.1">
    <property type="nucleotide sequence ID" value="NZ_CP077076.1"/>
</dbReference>
<sequence length="199" mass="21689">MSPSHSPRAPFGLHGGRTFTPAGYLASTLDGYSQLVVPGAEQVWAVGEVDLGDAVRLLRFYLDDEDYWLQVVMNGSVAGDTLLFGYHSVVPLQGQAQVQQLVGPGSKVGLPMYEHDGYLYSRQWGSGQGQAELVPFSEQVGSPEASYRIRHLAMLYARDTGLPGRREFLLLSVEEDAQGHTSLSTSLGVTLHPTDFYVT</sequence>
<keyword evidence="2" id="KW-1185">Reference proteome</keyword>
<dbReference type="EMBL" id="CP077076">
    <property type="protein sequence ID" value="QXH53227.1"/>
    <property type="molecule type" value="Genomic_DNA"/>
</dbReference>
<reference evidence="1" key="1">
    <citation type="journal article" date="2021" name="Microorganisms">
        <title>The Ever-Expanding Pseudomonas Genus: Description of 43 New Species and Partition of the Pseudomonas putida Group.</title>
        <authorList>
            <person name="Girard L."/>
            <person name="Lood C."/>
            <person name="Hofte M."/>
            <person name="Vandamme P."/>
            <person name="Rokni-Zadeh H."/>
            <person name="van Noort V."/>
            <person name="Lavigne R."/>
            <person name="De Mot R."/>
        </authorList>
    </citation>
    <scope>NUCLEOTIDE SEQUENCE</scope>
    <source>
        <strain evidence="1">COW40</strain>
    </source>
</reference>
<organism evidence="1 2">
    <name type="scientific">Pseudomonas fakonensis</name>
    <dbReference type="NCBI Taxonomy" id="2842355"/>
    <lineage>
        <taxon>Bacteria</taxon>
        <taxon>Pseudomonadati</taxon>
        <taxon>Pseudomonadota</taxon>
        <taxon>Gammaproteobacteria</taxon>
        <taxon>Pseudomonadales</taxon>
        <taxon>Pseudomonadaceae</taxon>
        <taxon>Pseudomonas</taxon>
    </lineage>
</organism>
<dbReference type="Pfam" id="PF10679">
    <property type="entry name" value="DUF2491"/>
    <property type="match status" value="1"/>
</dbReference>
<evidence type="ECO:0000313" key="1">
    <source>
        <dbReference type="EMBL" id="QXH53227.1"/>
    </source>
</evidence>
<accession>A0ABX8NAC4</accession>
<gene>
    <name evidence="1" type="ORF">KSS94_08965</name>
</gene>
<evidence type="ECO:0000313" key="2">
    <source>
        <dbReference type="Proteomes" id="UP001046350"/>
    </source>
</evidence>
<dbReference type="Proteomes" id="UP001046350">
    <property type="component" value="Chromosome"/>
</dbReference>
<proteinExistence type="predicted"/>